<gene>
    <name evidence="1" type="ORF">PLOB_00043408</name>
</gene>
<reference evidence="1 2" key="1">
    <citation type="submission" date="2022-05" db="EMBL/GenBank/DDBJ databases">
        <authorList>
            <consortium name="Genoscope - CEA"/>
            <person name="William W."/>
        </authorList>
    </citation>
    <scope>NUCLEOTIDE SEQUENCE [LARGE SCALE GENOMIC DNA]</scope>
</reference>
<accession>A0ABN8PIK1</accession>
<evidence type="ECO:0008006" key="3">
    <source>
        <dbReference type="Google" id="ProtNLM"/>
    </source>
</evidence>
<name>A0ABN8PIK1_9CNID</name>
<organism evidence="1 2">
    <name type="scientific">Porites lobata</name>
    <dbReference type="NCBI Taxonomy" id="104759"/>
    <lineage>
        <taxon>Eukaryota</taxon>
        <taxon>Metazoa</taxon>
        <taxon>Cnidaria</taxon>
        <taxon>Anthozoa</taxon>
        <taxon>Hexacorallia</taxon>
        <taxon>Scleractinia</taxon>
        <taxon>Fungiina</taxon>
        <taxon>Poritidae</taxon>
        <taxon>Porites</taxon>
    </lineage>
</organism>
<dbReference type="Proteomes" id="UP001159405">
    <property type="component" value="Unassembled WGS sequence"/>
</dbReference>
<feature type="non-terminal residue" evidence="1">
    <location>
        <position position="1"/>
    </location>
</feature>
<proteinExistence type="predicted"/>
<keyword evidence="2" id="KW-1185">Reference proteome</keyword>
<dbReference type="Gene3D" id="3.60.10.10">
    <property type="entry name" value="Endonuclease/exonuclease/phosphatase"/>
    <property type="match status" value="1"/>
</dbReference>
<dbReference type="SUPFAM" id="SSF56219">
    <property type="entry name" value="DNase I-like"/>
    <property type="match status" value="1"/>
</dbReference>
<dbReference type="EMBL" id="CALNXK010000071">
    <property type="protein sequence ID" value="CAH3143393.1"/>
    <property type="molecule type" value="Genomic_DNA"/>
</dbReference>
<comment type="caution">
    <text evidence="1">The sequence shown here is derived from an EMBL/GenBank/DDBJ whole genome shotgun (WGS) entry which is preliminary data.</text>
</comment>
<sequence>FLQETHSKSDTETQWKNEWGGEIILSHGSPNSCGVAILLKKGVDCVIHSKILDSQGRYIILKAEIKDKMYVLINIYAPNKDTCIIKFLNTLLFTLRKENLDEEENIILGGDFNCPLNPFLDKKGGILTPRKSVMSSTLLTFGELKILQKKFYVGSELSKGLFLYDSVTGTDIIPAIKTDHSAILLEFCNNVNDIKGAGYWKMNCSLLEDDDYINDITAKIPVWLAEGYKELSDNRNIWDWIKYNIRINAIQHSKRKAKERNDKEKTLQNVYAKAKQNVDLDPNNANFNALNSAKENLELFYEEKVHGIVIRARARWHEHGERSSKYFLNLEKRNHVKKR</sequence>
<evidence type="ECO:0000313" key="1">
    <source>
        <dbReference type="EMBL" id="CAH3143393.1"/>
    </source>
</evidence>
<dbReference type="InterPro" id="IPR036691">
    <property type="entry name" value="Endo/exonu/phosph_ase_sf"/>
</dbReference>
<evidence type="ECO:0000313" key="2">
    <source>
        <dbReference type="Proteomes" id="UP001159405"/>
    </source>
</evidence>
<protein>
    <recommendedName>
        <fullName evidence="3">Endonuclease/exonuclease/phosphatase domain-containing protein</fullName>
    </recommendedName>
</protein>
<feature type="non-terminal residue" evidence="1">
    <location>
        <position position="339"/>
    </location>
</feature>